<name>A0A9P5Q1M4_9AGAR</name>
<dbReference type="Proteomes" id="UP000772434">
    <property type="component" value="Unassembled WGS sequence"/>
</dbReference>
<protein>
    <submittedName>
        <fullName evidence="1">Uncharacterized protein</fullName>
    </submittedName>
</protein>
<reference evidence="1" key="1">
    <citation type="submission" date="2020-11" db="EMBL/GenBank/DDBJ databases">
        <authorList>
            <consortium name="DOE Joint Genome Institute"/>
            <person name="Ahrendt S."/>
            <person name="Riley R."/>
            <person name="Andreopoulos W."/>
            <person name="Labutti K."/>
            <person name="Pangilinan J."/>
            <person name="Ruiz-Duenas F.J."/>
            <person name="Barrasa J.M."/>
            <person name="Sanchez-Garcia M."/>
            <person name="Camarero S."/>
            <person name="Miyauchi S."/>
            <person name="Serrano A."/>
            <person name="Linde D."/>
            <person name="Babiker R."/>
            <person name="Drula E."/>
            <person name="Ayuso-Fernandez I."/>
            <person name="Pacheco R."/>
            <person name="Padilla G."/>
            <person name="Ferreira P."/>
            <person name="Barriuso J."/>
            <person name="Kellner H."/>
            <person name="Castanera R."/>
            <person name="Alfaro M."/>
            <person name="Ramirez L."/>
            <person name="Pisabarro A.G."/>
            <person name="Kuo A."/>
            <person name="Tritt A."/>
            <person name="Lipzen A."/>
            <person name="He G."/>
            <person name="Yan M."/>
            <person name="Ng V."/>
            <person name="Cullen D."/>
            <person name="Martin F."/>
            <person name="Rosso M.-N."/>
            <person name="Henrissat B."/>
            <person name="Hibbett D."/>
            <person name="Martinez A.T."/>
            <person name="Grigoriev I.V."/>
        </authorList>
    </citation>
    <scope>NUCLEOTIDE SEQUENCE</scope>
    <source>
        <strain evidence="1">AH 40177</strain>
    </source>
</reference>
<gene>
    <name evidence="1" type="ORF">BDP27DRAFT_1319252</name>
</gene>
<sequence>MTFIVATTALGIGALLFICLHRKIFSQHMLREIQYSRYPISRIGSSKFKGTAVICGGSLSGLLSAAVCASYFEDVIVVESEDWLSISADATTTTPWKQKHIRSHVMQYHQTQSIQVYTYLSMKKILPNLDSECMKFDMRLLPANFNLYLSGQPAMVPYEHYDGSLPSCIFGSRQGLETLIRRIVLDKTLYPNITQISGSVTKVEPDSIHRKYLHQISVSQKDKALKLIAAALVVDCTGSSQAGLKMVDSDGHSIASVRDVRLQYDPAMRFSTFKFPIPDVLSTQLPVPGGFANVGPIYNCMGNDHFNIWSQRVEGNIFMICCGGWGVETVPRDLAEIINYANAMNVIIKEPIPLWFFSLLERLRDHEAAATLSCVRVPACYFNQLHKVVNIPSNFVALGDSVMRVNPIYAQGCTKLVMGVLCLQDMLDSARNHPTENPDFPLSENFSKFFFAEQNRRIEPIWKFAKTNDYGYVSTVPISGEKLSNGAYTRWYWKKLSLIGLKDREVASVLWQIKMFLAPPASYYRPHMMWKAGVAAITGVLTNS</sequence>
<keyword evidence="2" id="KW-1185">Reference proteome</keyword>
<dbReference type="EMBL" id="JADNRY010000020">
    <property type="protein sequence ID" value="KAF9073012.1"/>
    <property type="molecule type" value="Genomic_DNA"/>
</dbReference>
<accession>A0A9P5Q1M4</accession>
<evidence type="ECO:0000313" key="2">
    <source>
        <dbReference type="Proteomes" id="UP000772434"/>
    </source>
</evidence>
<proteinExistence type="predicted"/>
<dbReference type="OrthoDB" id="10051892at2759"/>
<comment type="caution">
    <text evidence="1">The sequence shown here is derived from an EMBL/GenBank/DDBJ whole genome shotgun (WGS) entry which is preliminary data.</text>
</comment>
<dbReference type="SUPFAM" id="SSF51905">
    <property type="entry name" value="FAD/NAD(P)-binding domain"/>
    <property type="match status" value="1"/>
</dbReference>
<dbReference type="InterPro" id="IPR036188">
    <property type="entry name" value="FAD/NAD-bd_sf"/>
</dbReference>
<dbReference type="AlphaFoldDB" id="A0A9P5Q1M4"/>
<evidence type="ECO:0000313" key="1">
    <source>
        <dbReference type="EMBL" id="KAF9073012.1"/>
    </source>
</evidence>
<organism evidence="1 2">
    <name type="scientific">Rhodocollybia butyracea</name>
    <dbReference type="NCBI Taxonomy" id="206335"/>
    <lineage>
        <taxon>Eukaryota</taxon>
        <taxon>Fungi</taxon>
        <taxon>Dikarya</taxon>
        <taxon>Basidiomycota</taxon>
        <taxon>Agaricomycotina</taxon>
        <taxon>Agaricomycetes</taxon>
        <taxon>Agaricomycetidae</taxon>
        <taxon>Agaricales</taxon>
        <taxon>Marasmiineae</taxon>
        <taxon>Omphalotaceae</taxon>
        <taxon>Rhodocollybia</taxon>
    </lineage>
</organism>